<dbReference type="CDD" id="cd02209">
    <property type="entry name" value="cupin_XRE_C"/>
    <property type="match status" value="1"/>
</dbReference>
<dbReference type="EMBL" id="BAABAF010000012">
    <property type="protein sequence ID" value="GAA3776703.1"/>
    <property type="molecule type" value="Genomic_DNA"/>
</dbReference>
<evidence type="ECO:0000313" key="3">
    <source>
        <dbReference type="EMBL" id="GAA3776703.1"/>
    </source>
</evidence>
<dbReference type="CDD" id="cd00093">
    <property type="entry name" value="HTH_XRE"/>
    <property type="match status" value="1"/>
</dbReference>
<dbReference type="InterPro" id="IPR011051">
    <property type="entry name" value="RmlC_Cupin_sf"/>
</dbReference>
<feature type="domain" description="HTH cro/C1-type" evidence="2">
    <location>
        <begin position="1"/>
        <end position="46"/>
    </location>
</feature>
<evidence type="ECO:0000313" key="4">
    <source>
        <dbReference type="Proteomes" id="UP001500540"/>
    </source>
</evidence>
<dbReference type="InterPro" id="IPR013096">
    <property type="entry name" value="Cupin_2"/>
</dbReference>
<protein>
    <recommendedName>
        <fullName evidence="2">HTH cro/C1-type domain-containing protein</fullName>
    </recommendedName>
</protein>
<proteinExistence type="predicted"/>
<dbReference type="Gene3D" id="2.60.120.10">
    <property type="entry name" value="Jelly Rolls"/>
    <property type="match status" value="1"/>
</dbReference>
<dbReference type="SUPFAM" id="SSF51182">
    <property type="entry name" value="RmlC-like cupins"/>
    <property type="match status" value="1"/>
</dbReference>
<organism evidence="3 4">
    <name type="scientific">Microbacterium kribbense</name>
    <dbReference type="NCBI Taxonomy" id="433645"/>
    <lineage>
        <taxon>Bacteria</taxon>
        <taxon>Bacillati</taxon>
        <taxon>Actinomycetota</taxon>
        <taxon>Actinomycetes</taxon>
        <taxon>Micrococcales</taxon>
        <taxon>Microbacteriaceae</taxon>
        <taxon>Microbacterium</taxon>
    </lineage>
</organism>
<dbReference type="PANTHER" id="PTHR46797:SF1">
    <property type="entry name" value="METHYLPHOSPHONATE SYNTHASE"/>
    <property type="match status" value="1"/>
</dbReference>
<dbReference type="InterPro" id="IPR010982">
    <property type="entry name" value="Lambda_DNA-bd_dom_sf"/>
</dbReference>
<dbReference type="PANTHER" id="PTHR46797">
    <property type="entry name" value="HTH-TYPE TRANSCRIPTIONAL REGULATOR"/>
    <property type="match status" value="1"/>
</dbReference>
<dbReference type="Pfam" id="PF01381">
    <property type="entry name" value="HTH_3"/>
    <property type="match status" value="1"/>
</dbReference>
<dbReference type="InterPro" id="IPR014710">
    <property type="entry name" value="RmlC-like_jellyroll"/>
</dbReference>
<evidence type="ECO:0000259" key="2">
    <source>
        <dbReference type="PROSITE" id="PS50943"/>
    </source>
</evidence>
<name>A0ABP7GXQ1_9MICO</name>
<dbReference type="SUPFAM" id="SSF47413">
    <property type="entry name" value="lambda repressor-like DNA-binding domains"/>
    <property type="match status" value="1"/>
</dbReference>
<dbReference type="Gene3D" id="1.10.260.40">
    <property type="entry name" value="lambda repressor-like DNA-binding domains"/>
    <property type="match status" value="1"/>
</dbReference>
<evidence type="ECO:0000256" key="1">
    <source>
        <dbReference type="ARBA" id="ARBA00023125"/>
    </source>
</evidence>
<comment type="caution">
    <text evidence="3">The sequence shown here is derived from an EMBL/GenBank/DDBJ whole genome shotgun (WGS) entry which is preliminary data.</text>
</comment>
<dbReference type="InterPro" id="IPR050807">
    <property type="entry name" value="TransReg_Diox_bact_type"/>
</dbReference>
<accession>A0ABP7GXQ1</accession>
<sequence>MSLRSLADQTGLSATLLSQIERGVTDPSLKSLRMLAGVFGQSVATLFENSDLPPVTISRPGARSRITSPAGHVQYERIAASNGSFEVLRGVLQPGDTSSDDAWAHESLECVYVITGTLTVFVGTEQHRLAAGEAVTFDARQPHRYANDSTTDLAELLMTVSPPMP</sequence>
<dbReference type="InterPro" id="IPR001387">
    <property type="entry name" value="Cro/C1-type_HTH"/>
</dbReference>
<reference evidence="4" key="1">
    <citation type="journal article" date="2019" name="Int. J. Syst. Evol. Microbiol.">
        <title>The Global Catalogue of Microorganisms (GCM) 10K type strain sequencing project: providing services to taxonomists for standard genome sequencing and annotation.</title>
        <authorList>
            <consortium name="The Broad Institute Genomics Platform"/>
            <consortium name="The Broad Institute Genome Sequencing Center for Infectious Disease"/>
            <person name="Wu L."/>
            <person name="Ma J."/>
        </authorList>
    </citation>
    <scope>NUCLEOTIDE SEQUENCE [LARGE SCALE GENOMIC DNA]</scope>
    <source>
        <strain evidence="4">JCM 16950</strain>
    </source>
</reference>
<dbReference type="PROSITE" id="PS50943">
    <property type="entry name" value="HTH_CROC1"/>
    <property type="match status" value="1"/>
</dbReference>
<dbReference type="Proteomes" id="UP001500540">
    <property type="component" value="Unassembled WGS sequence"/>
</dbReference>
<keyword evidence="1" id="KW-0238">DNA-binding</keyword>
<gene>
    <name evidence="3" type="ORF">GCM10022240_30230</name>
</gene>
<dbReference type="Pfam" id="PF07883">
    <property type="entry name" value="Cupin_2"/>
    <property type="match status" value="1"/>
</dbReference>
<keyword evidence="4" id="KW-1185">Reference proteome</keyword>